<accession>A0A1G5SJQ5</accession>
<dbReference type="EMBL" id="FMWO01000087">
    <property type="protein sequence ID" value="SCZ86771.1"/>
    <property type="molecule type" value="Genomic_DNA"/>
</dbReference>
<evidence type="ECO:0000313" key="1">
    <source>
        <dbReference type="EMBL" id="SCZ86771.1"/>
    </source>
</evidence>
<evidence type="ECO:0000313" key="2">
    <source>
        <dbReference type="Proteomes" id="UP000198729"/>
    </source>
</evidence>
<organism evidence="1 2">
    <name type="scientific">Nitrosomonas mobilis</name>
    <dbReference type="NCBI Taxonomy" id="51642"/>
    <lineage>
        <taxon>Bacteria</taxon>
        <taxon>Pseudomonadati</taxon>
        <taxon>Pseudomonadota</taxon>
        <taxon>Betaproteobacteria</taxon>
        <taxon>Nitrosomonadales</taxon>
        <taxon>Nitrosomonadaceae</taxon>
        <taxon>Nitrosomonas</taxon>
    </lineage>
</organism>
<dbReference type="Proteomes" id="UP000198729">
    <property type="component" value="Unassembled WGS sequence"/>
</dbReference>
<gene>
    <name evidence="1" type="ORF">NSMM_760001</name>
</gene>
<protein>
    <submittedName>
        <fullName evidence="1">Uncharacterized protein</fullName>
    </submittedName>
</protein>
<proteinExistence type="predicted"/>
<keyword evidence="2" id="KW-1185">Reference proteome</keyword>
<sequence length="43" mass="4974">MFVKKLLLKLLCFQQAGDASEDGKNSTLVRRALLQKIRKLVHY</sequence>
<name>A0A1G5SJQ5_9PROT</name>
<dbReference type="AlphaFoldDB" id="A0A1G5SJQ5"/>
<reference evidence="1 2" key="1">
    <citation type="submission" date="2016-10" db="EMBL/GenBank/DDBJ databases">
        <authorList>
            <person name="de Groot N.N."/>
        </authorList>
    </citation>
    <scope>NUCLEOTIDE SEQUENCE [LARGE SCALE GENOMIC DNA]</scope>
    <source>
        <strain evidence="1">1</strain>
    </source>
</reference>